<feature type="domain" description="Acyltransferase 3" evidence="3">
    <location>
        <begin position="119"/>
        <end position="493"/>
    </location>
</feature>
<protein>
    <recommendedName>
        <fullName evidence="3">Acyltransferase 3 domain-containing protein</fullName>
    </recommendedName>
</protein>
<feature type="transmembrane region" description="Helical" evidence="2">
    <location>
        <begin position="364"/>
        <end position="381"/>
    </location>
</feature>
<comment type="caution">
    <text evidence="4">The sequence shown here is derived from an EMBL/GenBank/DDBJ whole genome shotgun (WGS) entry which is preliminary data.</text>
</comment>
<accession>A0ABR4PBQ6</accession>
<feature type="transmembrane region" description="Helical" evidence="2">
    <location>
        <begin position="204"/>
        <end position="225"/>
    </location>
</feature>
<evidence type="ECO:0000313" key="5">
    <source>
        <dbReference type="Proteomes" id="UP001629113"/>
    </source>
</evidence>
<keyword evidence="2" id="KW-0472">Membrane</keyword>
<reference evidence="4 5" key="1">
    <citation type="submission" date="2024-06" db="EMBL/GenBank/DDBJ databases">
        <title>Complete genome of Phlyctema vagabunda strain 19-DSS-EL-015.</title>
        <authorList>
            <person name="Fiorenzani C."/>
        </authorList>
    </citation>
    <scope>NUCLEOTIDE SEQUENCE [LARGE SCALE GENOMIC DNA]</scope>
    <source>
        <strain evidence="4 5">19-DSS-EL-015</strain>
    </source>
</reference>
<feature type="transmembrane region" description="Helical" evidence="2">
    <location>
        <begin position="443"/>
        <end position="463"/>
    </location>
</feature>
<gene>
    <name evidence="4" type="ORF">PVAG01_08985</name>
</gene>
<feature type="compositionally biased region" description="Polar residues" evidence="1">
    <location>
        <begin position="38"/>
        <end position="47"/>
    </location>
</feature>
<keyword evidence="2" id="KW-0812">Transmembrane</keyword>
<feature type="transmembrane region" description="Helical" evidence="2">
    <location>
        <begin position="160"/>
        <end position="178"/>
    </location>
</feature>
<feature type="transmembrane region" description="Helical" evidence="2">
    <location>
        <begin position="475"/>
        <end position="497"/>
    </location>
</feature>
<feature type="region of interest" description="Disordered" evidence="1">
    <location>
        <begin position="28"/>
        <end position="47"/>
    </location>
</feature>
<evidence type="ECO:0000313" key="4">
    <source>
        <dbReference type="EMBL" id="KAL3420486.1"/>
    </source>
</evidence>
<dbReference type="PANTHER" id="PTHR23028">
    <property type="entry name" value="ACETYLTRANSFERASE"/>
    <property type="match status" value="1"/>
</dbReference>
<name>A0ABR4PBQ6_9HELO</name>
<feature type="transmembrane region" description="Helical" evidence="2">
    <location>
        <begin position="301"/>
        <end position="328"/>
    </location>
</feature>
<dbReference type="Pfam" id="PF01757">
    <property type="entry name" value="Acyl_transf_3"/>
    <property type="match status" value="1"/>
</dbReference>
<feature type="transmembrane region" description="Helical" evidence="2">
    <location>
        <begin position="413"/>
        <end position="431"/>
    </location>
</feature>
<dbReference type="PANTHER" id="PTHR23028:SF134">
    <property type="entry name" value="PUTATIVE (AFU_ORTHOLOGUE AFUA_4G08520)-RELATED"/>
    <property type="match status" value="1"/>
</dbReference>
<keyword evidence="5" id="KW-1185">Reference proteome</keyword>
<evidence type="ECO:0000256" key="2">
    <source>
        <dbReference type="SAM" id="Phobius"/>
    </source>
</evidence>
<sequence length="521" mass="58977">MIGDNHSISAQELQTLASIVDHKTELASPYPPADSLEQRLSQSSTETITGTSNWRLAGFESDRAAGTHLSQHLEIDVAQTWLKILQLLGNLPAILFNILPRYMRPGGLKRSKPLHLTSYLDALRGVAALFVMNFHYKGFGCGNPWLLEQPFLAVLRSGKGMVNVFFIISGYVLSYKMLKQIRSRQFIPFLDTLTSVTFRRFLRLYLTSGFATFCSMLLMQTGILVDRVQTRGTIWGALLHWAGDLAHLSDPFAHVKGWSQGTNTSVYLSFLWTIPVEFRGSLIVFGFCAGCCKLSTRNRMVWCSILILASFYWIALYSALFLAGLLMADLSFSRHPSRYQSVPLPAHEINIKKHSPYLSRRARISYSILLIISIFLLGQPLHGNKLANYYWPWPILDRVIPDSYRSSPAGDQFWLSIGAILLVFALESYPALQTPFTWDFMQYLGDLSFGIYVCHGQVLATLYKRVLTPMRVNYFGSSSWGCAIIAIFTYLAVLWAADLFTRVDTQLVNLGRWLEKRLFLV</sequence>
<dbReference type="EMBL" id="JBFCZG010000007">
    <property type="protein sequence ID" value="KAL3420486.1"/>
    <property type="molecule type" value="Genomic_DNA"/>
</dbReference>
<feature type="transmembrane region" description="Helical" evidence="2">
    <location>
        <begin position="266"/>
        <end position="289"/>
    </location>
</feature>
<keyword evidence="2" id="KW-1133">Transmembrane helix</keyword>
<dbReference type="InterPro" id="IPR050879">
    <property type="entry name" value="Acyltransferase_3"/>
</dbReference>
<dbReference type="InterPro" id="IPR002656">
    <property type="entry name" value="Acyl_transf_3_dom"/>
</dbReference>
<evidence type="ECO:0000256" key="1">
    <source>
        <dbReference type="SAM" id="MobiDB-lite"/>
    </source>
</evidence>
<proteinExistence type="predicted"/>
<dbReference type="Proteomes" id="UP001629113">
    <property type="component" value="Unassembled WGS sequence"/>
</dbReference>
<evidence type="ECO:0000259" key="3">
    <source>
        <dbReference type="Pfam" id="PF01757"/>
    </source>
</evidence>
<organism evidence="4 5">
    <name type="scientific">Phlyctema vagabunda</name>
    <dbReference type="NCBI Taxonomy" id="108571"/>
    <lineage>
        <taxon>Eukaryota</taxon>
        <taxon>Fungi</taxon>
        <taxon>Dikarya</taxon>
        <taxon>Ascomycota</taxon>
        <taxon>Pezizomycotina</taxon>
        <taxon>Leotiomycetes</taxon>
        <taxon>Helotiales</taxon>
        <taxon>Dermateaceae</taxon>
        <taxon>Phlyctema</taxon>
    </lineage>
</organism>